<feature type="region of interest" description="Disordered" evidence="1">
    <location>
        <begin position="503"/>
        <end position="556"/>
    </location>
</feature>
<dbReference type="AlphaFoldDB" id="B0Y7W7"/>
<dbReference type="InterPro" id="IPR002523">
    <property type="entry name" value="MgTranspt_CorA/ZnTranspt_ZntB"/>
</dbReference>
<feature type="compositionally biased region" description="Low complexity" evidence="1">
    <location>
        <begin position="429"/>
        <end position="439"/>
    </location>
</feature>
<evidence type="ECO:0000256" key="1">
    <source>
        <dbReference type="SAM" id="MobiDB-lite"/>
    </source>
</evidence>
<feature type="transmembrane region" description="Helical" evidence="2">
    <location>
        <begin position="326"/>
        <end position="345"/>
    </location>
</feature>
<keyword evidence="2" id="KW-0812">Transmembrane</keyword>
<evidence type="ECO:0000256" key="2">
    <source>
        <dbReference type="SAM" id="Phobius"/>
    </source>
</evidence>
<dbReference type="HOGENOM" id="CLU_426389_0_0_1"/>
<keyword evidence="2" id="KW-0472">Membrane</keyword>
<protein>
    <submittedName>
        <fullName evidence="3">Uncharacterized protein</fullName>
    </submittedName>
</protein>
<keyword evidence="4" id="KW-1185">Reference proteome</keyword>
<dbReference type="EMBL" id="DS499599">
    <property type="protein sequence ID" value="EDP49498.1"/>
    <property type="molecule type" value="Genomic_DNA"/>
</dbReference>
<keyword evidence="2" id="KW-1133">Transmembrane helix</keyword>
<dbReference type="GO" id="GO:0016020">
    <property type="term" value="C:membrane"/>
    <property type="evidence" value="ECO:0007669"/>
    <property type="project" value="InterPro"/>
</dbReference>
<dbReference type="OrthoDB" id="5428055at2759"/>
<feature type="compositionally biased region" description="Pro residues" evidence="1">
    <location>
        <begin position="452"/>
        <end position="467"/>
    </location>
</feature>
<name>B0Y7W7_ASPFC</name>
<feature type="compositionally biased region" description="Basic and acidic residues" evidence="1">
    <location>
        <begin position="508"/>
        <end position="534"/>
    </location>
</feature>
<dbReference type="Proteomes" id="UP000001699">
    <property type="component" value="Unassembled WGS sequence"/>
</dbReference>
<evidence type="ECO:0000313" key="3">
    <source>
        <dbReference type="EMBL" id="EDP49498.1"/>
    </source>
</evidence>
<gene>
    <name evidence="3" type="ORF">AFUB_075270</name>
</gene>
<accession>B0Y7W7</accession>
<dbReference type="Pfam" id="PF01544">
    <property type="entry name" value="CorA"/>
    <property type="match status" value="1"/>
</dbReference>
<feature type="transmembrane region" description="Helical" evidence="2">
    <location>
        <begin position="351"/>
        <end position="372"/>
    </location>
</feature>
<organism evidence="3 4">
    <name type="scientific">Aspergillus fumigatus (strain CBS 144.89 / FGSC A1163 / CEA10)</name>
    <name type="common">Neosartorya fumigata</name>
    <dbReference type="NCBI Taxonomy" id="451804"/>
    <lineage>
        <taxon>Eukaryota</taxon>
        <taxon>Fungi</taxon>
        <taxon>Dikarya</taxon>
        <taxon>Ascomycota</taxon>
        <taxon>Pezizomycotina</taxon>
        <taxon>Eurotiomycetes</taxon>
        <taxon>Eurotiomycetidae</taxon>
        <taxon>Eurotiales</taxon>
        <taxon>Aspergillaceae</taxon>
        <taxon>Aspergillus</taxon>
        <taxon>Aspergillus subgen. Fumigati</taxon>
    </lineage>
</organism>
<evidence type="ECO:0000313" key="4">
    <source>
        <dbReference type="Proteomes" id="UP000001699"/>
    </source>
</evidence>
<feature type="region of interest" description="Disordered" evidence="1">
    <location>
        <begin position="429"/>
        <end position="473"/>
    </location>
</feature>
<sequence length="642" mass="71488">MTFIASLKLPRLRLARYDSDRPRLEQRESHGIEVAIIRADSERFLGSQRERFSKRERKSFPQFFEGCLRSANVEDAEHKPGLLPILVHVFFHELLTFLINSIVQGWFADFREELLKSFPNFPGASLDLLEATSHEAQSALPTLDALKIAQSLSIRGQTVTIIIGNAMIPDLITVLERHYTESSCARWQRLEKNILWIVPDLLYLFTNWNAVIIAMKAHLYSAESSGMKGILPVTIQTRLLHQQMQTAIEIREVLRIHQAIANHVIKLNLIGTADKDLDDRLELIKGQMDHNASTIDTVKEQLQNLIQLAFNLEAVSQGQSVARLSALAFIFIPLSYVASVFAIPGLAIDAFWYPASAVPLLVFTIFVAVIIGKFVNFWERWMGAIYELAPNEPITLGKMFSVFHRAVVNKDIEKGSSETTSLSSYVTYTSSSSGSSSSSPPAPSLSDRVSSPPLPYRVPSPASPPHRPVQMSYPPLPPALISAVPSPPRRSVRFEAEAYETASLVSAESHEGAEGRESDNASEDGRIWKQNAERKRPKRKQPGPPRFTTGKVEEDEAIYSPGQTTGGPLHPLYLSPFAPMLVLLGLPGLRLVGLTGPVLRGLYKSGETPNGEWNARQSESHAATLRSYRCYLFSVVLWKTSK</sequence>
<proteinExistence type="predicted"/>
<reference evidence="3 4" key="1">
    <citation type="journal article" date="2008" name="PLoS Genet.">
        <title>Genomic islands in the pathogenic filamentous fungus Aspergillus fumigatus.</title>
        <authorList>
            <person name="Fedorova N.D."/>
            <person name="Khaldi N."/>
            <person name="Joardar V.S."/>
            <person name="Maiti R."/>
            <person name="Amedeo P."/>
            <person name="Anderson M.J."/>
            <person name="Crabtree J."/>
            <person name="Silva J.C."/>
            <person name="Badger J.H."/>
            <person name="Albarraq A."/>
            <person name="Angiuoli S."/>
            <person name="Bussey H."/>
            <person name="Bowyer P."/>
            <person name="Cotty P.J."/>
            <person name="Dyer P.S."/>
            <person name="Egan A."/>
            <person name="Galens K."/>
            <person name="Fraser-Liggett C.M."/>
            <person name="Haas B.J."/>
            <person name="Inman J.M."/>
            <person name="Kent R."/>
            <person name="Lemieux S."/>
            <person name="Malavazi I."/>
            <person name="Orvis J."/>
            <person name="Roemer T."/>
            <person name="Ronning C.M."/>
            <person name="Sundaram J.P."/>
            <person name="Sutton G."/>
            <person name="Turner G."/>
            <person name="Venter J.C."/>
            <person name="White O.R."/>
            <person name="Whitty B.R."/>
            <person name="Youngman P."/>
            <person name="Wolfe K.H."/>
            <person name="Goldman G.H."/>
            <person name="Wortman J.R."/>
            <person name="Jiang B."/>
            <person name="Denning D.W."/>
            <person name="Nierman W.C."/>
        </authorList>
    </citation>
    <scope>NUCLEOTIDE SEQUENCE [LARGE SCALE GENOMIC DNA]</scope>
    <source>
        <strain evidence="4">CBS 144.89 / FGSC A1163 / CEA10</strain>
    </source>
</reference>
<dbReference type="GO" id="GO:0046873">
    <property type="term" value="F:metal ion transmembrane transporter activity"/>
    <property type="evidence" value="ECO:0007669"/>
    <property type="project" value="InterPro"/>
</dbReference>